<dbReference type="CDD" id="cd14014">
    <property type="entry name" value="STKc_PknB_like"/>
    <property type="match status" value="1"/>
</dbReference>
<dbReference type="Gene3D" id="3.30.200.20">
    <property type="entry name" value="Phosphorylase Kinase, domain 1"/>
    <property type="match status" value="1"/>
</dbReference>
<evidence type="ECO:0000259" key="9">
    <source>
        <dbReference type="PROSITE" id="PS50011"/>
    </source>
</evidence>
<feature type="compositionally biased region" description="Pro residues" evidence="8">
    <location>
        <begin position="304"/>
        <end position="320"/>
    </location>
</feature>
<organism evidence="10 11">
    <name type="scientific">Nocardioides oceani</name>
    <dbReference type="NCBI Taxonomy" id="3058369"/>
    <lineage>
        <taxon>Bacteria</taxon>
        <taxon>Bacillati</taxon>
        <taxon>Actinomycetota</taxon>
        <taxon>Actinomycetes</taxon>
        <taxon>Propionibacteriales</taxon>
        <taxon>Nocardioidaceae</taxon>
        <taxon>Nocardioides</taxon>
    </lineage>
</organism>
<evidence type="ECO:0000256" key="2">
    <source>
        <dbReference type="ARBA" id="ARBA00022527"/>
    </source>
</evidence>
<dbReference type="GO" id="GO:0004674">
    <property type="term" value="F:protein serine/threonine kinase activity"/>
    <property type="evidence" value="ECO:0007669"/>
    <property type="project" value="UniProtKB-EC"/>
</dbReference>
<accession>A0ABT8FFM4</accession>
<dbReference type="PANTHER" id="PTHR43289:SF6">
    <property type="entry name" value="SERINE_THREONINE-PROTEIN KINASE NEKL-3"/>
    <property type="match status" value="1"/>
</dbReference>
<dbReference type="RefSeq" id="WP_300952441.1">
    <property type="nucleotide sequence ID" value="NZ_JAUHJQ010000003.1"/>
</dbReference>
<dbReference type="InterPro" id="IPR011009">
    <property type="entry name" value="Kinase-like_dom_sf"/>
</dbReference>
<name>A0ABT8FFM4_9ACTN</name>
<dbReference type="Pfam" id="PF00069">
    <property type="entry name" value="Pkinase"/>
    <property type="match status" value="1"/>
</dbReference>
<dbReference type="PANTHER" id="PTHR43289">
    <property type="entry name" value="MITOGEN-ACTIVATED PROTEIN KINASE KINASE KINASE 20-RELATED"/>
    <property type="match status" value="1"/>
</dbReference>
<dbReference type="SUPFAM" id="SSF56112">
    <property type="entry name" value="Protein kinase-like (PK-like)"/>
    <property type="match status" value="1"/>
</dbReference>
<dbReference type="InterPro" id="IPR000719">
    <property type="entry name" value="Prot_kinase_dom"/>
</dbReference>
<dbReference type="EC" id="2.7.11.1" evidence="1"/>
<dbReference type="SMART" id="SM00220">
    <property type="entry name" value="S_TKc"/>
    <property type="match status" value="1"/>
</dbReference>
<evidence type="ECO:0000256" key="7">
    <source>
        <dbReference type="PROSITE-ProRule" id="PRU10141"/>
    </source>
</evidence>
<dbReference type="InterPro" id="IPR017441">
    <property type="entry name" value="Protein_kinase_ATP_BS"/>
</dbReference>
<protein>
    <recommendedName>
        <fullName evidence="1">non-specific serine/threonine protein kinase</fullName>
        <ecNumber evidence="1">2.7.11.1</ecNumber>
    </recommendedName>
</protein>
<dbReference type="Proteomes" id="UP001168620">
    <property type="component" value="Unassembled WGS sequence"/>
</dbReference>
<evidence type="ECO:0000256" key="8">
    <source>
        <dbReference type="SAM" id="MobiDB-lite"/>
    </source>
</evidence>
<keyword evidence="6 7" id="KW-0067">ATP-binding</keyword>
<proteinExistence type="predicted"/>
<evidence type="ECO:0000256" key="3">
    <source>
        <dbReference type="ARBA" id="ARBA00022679"/>
    </source>
</evidence>
<feature type="domain" description="Protein kinase" evidence="9">
    <location>
        <begin position="10"/>
        <end position="276"/>
    </location>
</feature>
<evidence type="ECO:0000313" key="11">
    <source>
        <dbReference type="Proteomes" id="UP001168620"/>
    </source>
</evidence>
<keyword evidence="2" id="KW-0723">Serine/threonine-protein kinase</keyword>
<evidence type="ECO:0000256" key="1">
    <source>
        <dbReference type="ARBA" id="ARBA00012513"/>
    </source>
</evidence>
<gene>
    <name evidence="10" type="ORF">QWY28_10305</name>
</gene>
<keyword evidence="4 7" id="KW-0547">Nucleotide-binding</keyword>
<dbReference type="Gene3D" id="1.10.510.10">
    <property type="entry name" value="Transferase(Phosphotransferase) domain 1"/>
    <property type="match status" value="1"/>
</dbReference>
<dbReference type="EMBL" id="JAUHJQ010000003">
    <property type="protein sequence ID" value="MDN4173335.1"/>
    <property type="molecule type" value="Genomic_DNA"/>
</dbReference>
<evidence type="ECO:0000313" key="10">
    <source>
        <dbReference type="EMBL" id="MDN4173335.1"/>
    </source>
</evidence>
<evidence type="ECO:0000256" key="4">
    <source>
        <dbReference type="ARBA" id="ARBA00022741"/>
    </source>
</evidence>
<dbReference type="PROSITE" id="PS00107">
    <property type="entry name" value="PROTEIN_KINASE_ATP"/>
    <property type="match status" value="1"/>
</dbReference>
<dbReference type="PROSITE" id="PS00108">
    <property type="entry name" value="PROTEIN_KINASE_ST"/>
    <property type="match status" value="1"/>
</dbReference>
<comment type="caution">
    <text evidence="10">The sequence shown here is derived from an EMBL/GenBank/DDBJ whole genome shotgun (WGS) entry which is preliminary data.</text>
</comment>
<evidence type="ECO:0000256" key="5">
    <source>
        <dbReference type="ARBA" id="ARBA00022777"/>
    </source>
</evidence>
<keyword evidence="3 10" id="KW-0808">Transferase</keyword>
<reference evidence="10" key="1">
    <citation type="submission" date="2023-06" db="EMBL/GenBank/DDBJ databases">
        <title>Draft genome sequence of Nocardioides sp. SOB77.</title>
        <authorList>
            <person name="Zhang G."/>
        </authorList>
    </citation>
    <scope>NUCLEOTIDE SEQUENCE</scope>
    <source>
        <strain evidence="10">SOB77</strain>
    </source>
</reference>
<keyword evidence="5 10" id="KW-0418">Kinase</keyword>
<feature type="binding site" evidence="7">
    <location>
        <position position="39"/>
    </location>
    <ligand>
        <name>ATP</name>
        <dbReference type="ChEBI" id="CHEBI:30616"/>
    </ligand>
</feature>
<dbReference type="InterPro" id="IPR008271">
    <property type="entry name" value="Ser/Thr_kinase_AS"/>
</dbReference>
<evidence type="ECO:0000256" key="6">
    <source>
        <dbReference type="ARBA" id="ARBA00022840"/>
    </source>
</evidence>
<keyword evidence="11" id="KW-1185">Reference proteome</keyword>
<sequence>MSAPARLGRYAVRRRLGSGGFATVWLAYDEQLDSPVAIKVLADNWTEDTHVRRRFVEEGRYLRRVESPHVVPVYDAGELDDGRPYLVMAYADQGTLADRLDPEAGPGTAATGLAVPQAVEVLRQVGAGLAALHGRGILHRDVKPANVLFRTVDGTVRAMLGDLGLGKALDVSSRLTMVAGTPTFVAPEQAQAEPLDARADQYSLGALAYLLLAGRAPYTHTTLGAAAAPAAPPPLSTPERPFPGATDAVVRRALAVDREDRFPDVSSFVQALEATLESAAGAADAALAAPWLPVDPDLTQPGARPTPLPAAAPLPDPPVPAESRSGRGRWALATLLAVVALAAGGLGGYAWQADRQDEVRLTDDEGTLSVAVPGDWERAVAADGWTPPEQDATYPALSVGTAEDWHRPTTAAEGVFVGLLPGTELPTTMPQHPECAEAQEPVTETAGDPSRTVVHTGCPDGVTVERVVQVAGNRLLWVQVRSADRATANRVLDSVETHGI</sequence>
<dbReference type="PROSITE" id="PS50011">
    <property type="entry name" value="PROTEIN_KINASE_DOM"/>
    <property type="match status" value="1"/>
</dbReference>
<feature type="region of interest" description="Disordered" evidence="8">
    <location>
        <begin position="296"/>
        <end position="325"/>
    </location>
</feature>